<organism evidence="2 3">
    <name type="scientific">Nocardioides flavus</name>
    <name type="common">ex Wang et al. 2016</name>
    <dbReference type="NCBI Taxonomy" id="2058780"/>
    <lineage>
        <taxon>Bacteria</taxon>
        <taxon>Bacillati</taxon>
        <taxon>Actinomycetota</taxon>
        <taxon>Actinomycetes</taxon>
        <taxon>Propionibacteriales</taxon>
        <taxon>Nocardioidaceae</taxon>
        <taxon>Nocardioides</taxon>
    </lineage>
</organism>
<comment type="caution">
    <text evidence="2">The sequence shown here is derived from an EMBL/GenBank/DDBJ whole genome shotgun (WGS) entry which is preliminary data.</text>
</comment>
<evidence type="ECO:0000256" key="1">
    <source>
        <dbReference type="SAM" id="MobiDB-lite"/>
    </source>
</evidence>
<feature type="compositionally biased region" description="Polar residues" evidence="1">
    <location>
        <begin position="20"/>
        <end position="31"/>
    </location>
</feature>
<proteinExistence type="predicted"/>
<keyword evidence="3" id="KW-1185">Reference proteome</keyword>
<protein>
    <submittedName>
        <fullName evidence="2">Uncharacterized protein</fullName>
    </submittedName>
</protein>
<feature type="region of interest" description="Disordered" evidence="1">
    <location>
        <begin position="1"/>
        <end position="83"/>
    </location>
</feature>
<feature type="compositionally biased region" description="Basic and acidic residues" evidence="1">
    <location>
        <begin position="42"/>
        <end position="67"/>
    </location>
</feature>
<gene>
    <name evidence="2" type="ORF">GCM10011376_13010</name>
</gene>
<name>A0ABQ3HGL4_9ACTN</name>
<dbReference type="EMBL" id="BNAD01000002">
    <property type="protein sequence ID" value="GHE16691.1"/>
    <property type="molecule type" value="Genomic_DNA"/>
</dbReference>
<evidence type="ECO:0000313" key="3">
    <source>
        <dbReference type="Proteomes" id="UP000597341"/>
    </source>
</evidence>
<evidence type="ECO:0000313" key="2">
    <source>
        <dbReference type="EMBL" id="GHE16691.1"/>
    </source>
</evidence>
<dbReference type="Proteomes" id="UP000597341">
    <property type="component" value="Unassembled WGS sequence"/>
</dbReference>
<reference evidence="3" key="1">
    <citation type="journal article" date="2019" name="Int. J. Syst. Evol. Microbiol.">
        <title>The Global Catalogue of Microorganisms (GCM) 10K type strain sequencing project: providing services to taxonomists for standard genome sequencing and annotation.</title>
        <authorList>
            <consortium name="The Broad Institute Genomics Platform"/>
            <consortium name="The Broad Institute Genome Sequencing Center for Infectious Disease"/>
            <person name="Wu L."/>
            <person name="Ma J."/>
        </authorList>
    </citation>
    <scope>NUCLEOTIDE SEQUENCE [LARGE SCALE GENOMIC DNA]</scope>
    <source>
        <strain evidence="3">CGMCC 1.12791</strain>
    </source>
</reference>
<sequence length="83" mass="8780">MRSDACASRPAIRVRGGRSPVQSIEETLMSTHESDPQGDPQTHLDTDPANRPDVEDDPAHDAGRDEGWESEGGATPAGPATDT</sequence>
<accession>A0ABQ3HGL4</accession>